<dbReference type="OrthoDB" id="1366434at2"/>
<dbReference type="EMBL" id="SMBX01000003">
    <property type="protein sequence ID" value="TCV00528.1"/>
    <property type="molecule type" value="Genomic_DNA"/>
</dbReference>
<dbReference type="AlphaFoldDB" id="A0A4R3VAG8"/>
<organism evidence="2 3">
    <name type="scientific">Paracandidimonas soli</name>
    <dbReference type="NCBI Taxonomy" id="1917182"/>
    <lineage>
        <taxon>Bacteria</taxon>
        <taxon>Pseudomonadati</taxon>
        <taxon>Pseudomonadota</taxon>
        <taxon>Betaproteobacteria</taxon>
        <taxon>Burkholderiales</taxon>
        <taxon>Alcaligenaceae</taxon>
        <taxon>Paracandidimonas</taxon>
    </lineage>
</organism>
<keyword evidence="3" id="KW-1185">Reference proteome</keyword>
<dbReference type="Proteomes" id="UP000294692">
    <property type="component" value="Unassembled WGS sequence"/>
</dbReference>
<sequence length="115" mass="12701">MRTLPIQKRAITGLLCAVAMAFSLATALAGETKYTITKDEAMGPIKRTVEATLPEKVDEQTLGQLATEIKESSNKNFGFTFIGWRVEGEKSDTYWANTRFDPDMKITIIGEPVAN</sequence>
<protein>
    <submittedName>
        <fullName evidence="2">Uncharacterized protein</fullName>
    </submittedName>
</protein>
<evidence type="ECO:0000256" key="1">
    <source>
        <dbReference type="SAM" id="SignalP"/>
    </source>
</evidence>
<proteinExistence type="predicted"/>
<feature type="chain" id="PRO_5020236399" evidence="1">
    <location>
        <begin position="30"/>
        <end position="115"/>
    </location>
</feature>
<gene>
    <name evidence="2" type="ORF">EV686_103108</name>
</gene>
<reference evidence="2 3" key="1">
    <citation type="submission" date="2019-03" db="EMBL/GenBank/DDBJ databases">
        <title>Genomic Encyclopedia of Type Strains, Phase IV (KMG-IV): sequencing the most valuable type-strain genomes for metagenomic binning, comparative biology and taxonomic classification.</title>
        <authorList>
            <person name="Goeker M."/>
        </authorList>
    </citation>
    <scope>NUCLEOTIDE SEQUENCE [LARGE SCALE GENOMIC DNA]</scope>
    <source>
        <strain evidence="2 3">DSM 100048</strain>
    </source>
</reference>
<comment type="caution">
    <text evidence="2">The sequence shown here is derived from an EMBL/GenBank/DDBJ whole genome shotgun (WGS) entry which is preliminary data.</text>
</comment>
<evidence type="ECO:0000313" key="2">
    <source>
        <dbReference type="EMBL" id="TCV00528.1"/>
    </source>
</evidence>
<dbReference type="RefSeq" id="WP_132475112.1">
    <property type="nucleotide sequence ID" value="NZ_JBHRVM010000001.1"/>
</dbReference>
<accession>A0A4R3VAG8</accession>
<evidence type="ECO:0000313" key="3">
    <source>
        <dbReference type="Proteomes" id="UP000294692"/>
    </source>
</evidence>
<keyword evidence="1" id="KW-0732">Signal</keyword>
<name>A0A4R3VAG8_9BURK</name>
<feature type="signal peptide" evidence="1">
    <location>
        <begin position="1"/>
        <end position="29"/>
    </location>
</feature>